<keyword evidence="7 17" id="KW-0418">Kinase</keyword>
<dbReference type="GO" id="GO:0016020">
    <property type="term" value="C:membrane"/>
    <property type="evidence" value="ECO:0007669"/>
    <property type="project" value="UniProtKB-SubCell"/>
</dbReference>
<proteinExistence type="inferred from homology"/>
<dbReference type="EMBL" id="JXTC01000362">
    <property type="protein sequence ID" value="PON60711.1"/>
    <property type="molecule type" value="Genomic_DNA"/>
</dbReference>
<evidence type="ECO:0000256" key="5">
    <source>
        <dbReference type="ARBA" id="ARBA00022729"/>
    </source>
</evidence>
<sequence length="480" mass="53593">MAGTTELRVNASAVNVSASCNRVERTCEATPKTNYTQTPPPPSPSSSATAPPPESPMRPPPPPFLTAPPPSRPPSSASHQNAVSPPYNVAQSKPGSSTAYPARMITDYSRPQHNIIVGALIGSAIILVLIFVIIFFSLKRKNRSGNTMVLWKKDKKNENIKAFLRSHDLLMPKQYSYWETKKMTNTFMEKLGEGGFGGVYKGKLSDGRLVAVKLLNDSKSNGEDFINEVSSISRTSHVNIVSLIGFCYKPKRVLIYEYMPNGSLDKLIYNQGASSKYCQLEWNMLYQIAIGIARGLEYLHRGCNTRILHFDIKPRNILLDENFCAKISDFGLAKLCKKNQSTVSMVDARGTRGYIAPEVCSNHFGRVSYKSDVYSYGMMVLEMVGRRKNIDLEVSQVSKIYFPHYIYKQIEVGHDLHLDGIKNEEDKEIAKKMILVSLWCIQTNPSDRPSMTGVIEMLEGRLQSLFFPPNPFVSSPTTSP</sequence>
<dbReference type="OrthoDB" id="1046782at2759"/>
<keyword evidence="9 15" id="KW-1133">Transmembrane helix</keyword>
<dbReference type="InParanoid" id="A0A2P5CI48"/>
<keyword evidence="10 15" id="KW-0472">Membrane</keyword>
<feature type="compositionally biased region" description="Polar residues" evidence="14">
    <location>
        <begin position="79"/>
        <end position="98"/>
    </location>
</feature>
<dbReference type="GO" id="GO:0005524">
    <property type="term" value="F:ATP binding"/>
    <property type="evidence" value="ECO:0007669"/>
    <property type="project" value="UniProtKB-UniRule"/>
</dbReference>
<dbReference type="InterPro" id="IPR008271">
    <property type="entry name" value="Ser/Thr_kinase_AS"/>
</dbReference>
<comment type="subcellular location">
    <subcellularLocation>
        <location evidence="1">Membrane</location>
        <topology evidence="1">Single-pass type I membrane protein</topology>
    </subcellularLocation>
</comment>
<evidence type="ECO:0000256" key="8">
    <source>
        <dbReference type="ARBA" id="ARBA00022840"/>
    </source>
</evidence>
<evidence type="ECO:0000259" key="16">
    <source>
        <dbReference type="PROSITE" id="PS50011"/>
    </source>
</evidence>
<keyword evidence="11" id="KW-0325">Glycoprotein</keyword>
<keyword evidence="6 12" id="KW-0547">Nucleotide-binding</keyword>
<dbReference type="FunFam" id="1.10.510.10:FF:000590">
    <property type="entry name" value="PR5-like receptor kinase"/>
    <property type="match status" value="1"/>
</dbReference>
<dbReference type="PROSITE" id="PS50011">
    <property type="entry name" value="PROTEIN_KINASE_DOM"/>
    <property type="match status" value="1"/>
</dbReference>
<dbReference type="InterPro" id="IPR011009">
    <property type="entry name" value="Kinase-like_dom_sf"/>
</dbReference>
<evidence type="ECO:0000256" key="3">
    <source>
        <dbReference type="ARBA" id="ARBA00022679"/>
    </source>
</evidence>
<dbReference type="PROSITE" id="PS00107">
    <property type="entry name" value="PROTEIN_KINASE_ATP"/>
    <property type="match status" value="1"/>
</dbReference>
<organism evidence="17 18">
    <name type="scientific">Trema orientale</name>
    <name type="common">Charcoal tree</name>
    <name type="synonym">Celtis orientalis</name>
    <dbReference type="NCBI Taxonomy" id="63057"/>
    <lineage>
        <taxon>Eukaryota</taxon>
        <taxon>Viridiplantae</taxon>
        <taxon>Streptophyta</taxon>
        <taxon>Embryophyta</taxon>
        <taxon>Tracheophyta</taxon>
        <taxon>Spermatophyta</taxon>
        <taxon>Magnoliopsida</taxon>
        <taxon>eudicotyledons</taxon>
        <taxon>Gunneridae</taxon>
        <taxon>Pentapetalae</taxon>
        <taxon>rosids</taxon>
        <taxon>fabids</taxon>
        <taxon>Rosales</taxon>
        <taxon>Cannabaceae</taxon>
        <taxon>Trema</taxon>
    </lineage>
</organism>
<name>A0A2P5CI48_TREOI</name>
<feature type="binding site" evidence="12">
    <location>
        <position position="213"/>
    </location>
    <ligand>
        <name>ATP</name>
        <dbReference type="ChEBI" id="CHEBI:30616"/>
    </ligand>
</feature>
<dbReference type="Gene3D" id="3.30.200.20">
    <property type="entry name" value="Phosphorylase Kinase, domain 1"/>
    <property type="match status" value="1"/>
</dbReference>
<keyword evidence="2 13" id="KW-0723">Serine/threonine-protein kinase</keyword>
<comment type="caution">
    <text evidence="17">The sequence shown here is derived from an EMBL/GenBank/DDBJ whole genome shotgun (WGS) entry which is preliminary data.</text>
</comment>
<dbReference type="GO" id="GO:0004674">
    <property type="term" value="F:protein serine/threonine kinase activity"/>
    <property type="evidence" value="ECO:0007669"/>
    <property type="project" value="UniProtKB-KW"/>
</dbReference>
<feature type="compositionally biased region" description="Pro residues" evidence="14">
    <location>
        <begin position="38"/>
        <end position="73"/>
    </location>
</feature>
<reference evidence="18" key="1">
    <citation type="submission" date="2016-06" db="EMBL/GenBank/DDBJ databases">
        <title>Parallel loss of symbiosis genes in relatives of nitrogen-fixing non-legume Parasponia.</title>
        <authorList>
            <person name="Van Velzen R."/>
            <person name="Holmer R."/>
            <person name="Bu F."/>
            <person name="Rutten L."/>
            <person name="Van Zeijl A."/>
            <person name="Liu W."/>
            <person name="Santuari L."/>
            <person name="Cao Q."/>
            <person name="Sharma T."/>
            <person name="Shen D."/>
            <person name="Roswanjaya Y."/>
            <person name="Wardhani T."/>
            <person name="Kalhor M.S."/>
            <person name="Jansen J."/>
            <person name="Van den Hoogen J."/>
            <person name="Gungor B."/>
            <person name="Hartog M."/>
            <person name="Hontelez J."/>
            <person name="Verver J."/>
            <person name="Yang W.-C."/>
            <person name="Schijlen E."/>
            <person name="Repin R."/>
            <person name="Schilthuizen M."/>
            <person name="Schranz E."/>
            <person name="Heidstra R."/>
            <person name="Miyata K."/>
            <person name="Fedorova E."/>
            <person name="Kohlen W."/>
            <person name="Bisseling T."/>
            <person name="Smit S."/>
            <person name="Geurts R."/>
        </authorList>
    </citation>
    <scope>NUCLEOTIDE SEQUENCE [LARGE SCALE GENOMIC DNA]</scope>
    <source>
        <strain evidence="18">cv. RG33-2</strain>
    </source>
</reference>
<dbReference type="Pfam" id="PF00069">
    <property type="entry name" value="Pkinase"/>
    <property type="match status" value="1"/>
</dbReference>
<dbReference type="SUPFAM" id="SSF56112">
    <property type="entry name" value="Protein kinase-like (PK-like)"/>
    <property type="match status" value="1"/>
</dbReference>
<evidence type="ECO:0000313" key="17">
    <source>
        <dbReference type="EMBL" id="PON60711.1"/>
    </source>
</evidence>
<keyword evidence="18" id="KW-1185">Reference proteome</keyword>
<evidence type="ECO:0000256" key="10">
    <source>
        <dbReference type="ARBA" id="ARBA00023136"/>
    </source>
</evidence>
<dbReference type="STRING" id="63057.A0A2P5CI48"/>
<dbReference type="InterPro" id="IPR000719">
    <property type="entry name" value="Prot_kinase_dom"/>
</dbReference>
<keyword evidence="5" id="KW-0732">Signal</keyword>
<evidence type="ECO:0000256" key="11">
    <source>
        <dbReference type="ARBA" id="ARBA00023180"/>
    </source>
</evidence>
<dbReference type="InterPro" id="IPR045874">
    <property type="entry name" value="LRK10/LRL21-25-like"/>
</dbReference>
<feature type="transmembrane region" description="Helical" evidence="15">
    <location>
        <begin position="115"/>
        <end position="138"/>
    </location>
</feature>
<keyword evidence="8 12" id="KW-0067">ATP-binding</keyword>
<evidence type="ECO:0000256" key="6">
    <source>
        <dbReference type="ARBA" id="ARBA00022741"/>
    </source>
</evidence>
<dbReference type="PANTHER" id="PTHR27009">
    <property type="entry name" value="RUST RESISTANCE KINASE LR10-RELATED"/>
    <property type="match status" value="1"/>
</dbReference>
<comment type="similarity">
    <text evidence="13">Belongs to the protein kinase superfamily.</text>
</comment>
<evidence type="ECO:0000256" key="7">
    <source>
        <dbReference type="ARBA" id="ARBA00022777"/>
    </source>
</evidence>
<evidence type="ECO:0000313" key="18">
    <source>
        <dbReference type="Proteomes" id="UP000237000"/>
    </source>
</evidence>
<evidence type="ECO:0000256" key="12">
    <source>
        <dbReference type="PROSITE-ProRule" id="PRU10141"/>
    </source>
</evidence>
<evidence type="ECO:0000256" key="9">
    <source>
        <dbReference type="ARBA" id="ARBA00022989"/>
    </source>
</evidence>
<evidence type="ECO:0000256" key="14">
    <source>
        <dbReference type="SAM" id="MobiDB-lite"/>
    </source>
</evidence>
<protein>
    <submittedName>
        <fullName evidence="17">Serine/threonine protein kinase</fullName>
    </submittedName>
</protein>
<evidence type="ECO:0000256" key="15">
    <source>
        <dbReference type="SAM" id="Phobius"/>
    </source>
</evidence>
<evidence type="ECO:0000256" key="2">
    <source>
        <dbReference type="ARBA" id="ARBA00022527"/>
    </source>
</evidence>
<dbReference type="PROSITE" id="PS00108">
    <property type="entry name" value="PROTEIN_KINASE_ST"/>
    <property type="match status" value="1"/>
</dbReference>
<dbReference type="InterPro" id="IPR017441">
    <property type="entry name" value="Protein_kinase_ATP_BS"/>
</dbReference>
<keyword evidence="4 15" id="KW-0812">Transmembrane</keyword>
<gene>
    <name evidence="17" type="ORF">TorRG33x02_283980</name>
</gene>
<dbReference type="Proteomes" id="UP000237000">
    <property type="component" value="Unassembled WGS sequence"/>
</dbReference>
<accession>A0A2P5CI48</accession>
<evidence type="ECO:0000256" key="1">
    <source>
        <dbReference type="ARBA" id="ARBA00004479"/>
    </source>
</evidence>
<evidence type="ECO:0000256" key="13">
    <source>
        <dbReference type="RuleBase" id="RU000304"/>
    </source>
</evidence>
<feature type="region of interest" description="Disordered" evidence="14">
    <location>
        <begin position="1"/>
        <end position="98"/>
    </location>
</feature>
<dbReference type="FunFam" id="3.30.200.20:FF:000178">
    <property type="entry name" value="serine/threonine-protein kinase PBS1-like"/>
    <property type="match status" value="1"/>
</dbReference>
<dbReference type="SMART" id="SM00220">
    <property type="entry name" value="S_TKc"/>
    <property type="match status" value="1"/>
</dbReference>
<dbReference type="Gene3D" id="1.10.510.10">
    <property type="entry name" value="Transferase(Phosphotransferase) domain 1"/>
    <property type="match status" value="1"/>
</dbReference>
<keyword evidence="3" id="KW-0808">Transferase</keyword>
<evidence type="ECO:0000256" key="4">
    <source>
        <dbReference type="ARBA" id="ARBA00022692"/>
    </source>
</evidence>
<dbReference type="AlphaFoldDB" id="A0A2P5CI48"/>
<feature type="domain" description="Protein kinase" evidence="16">
    <location>
        <begin position="185"/>
        <end position="473"/>
    </location>
</feature>